<feature type="transmembrane region" description="Helical" evidence="7">
    <location>
        <begin position="21"/>
        <end position="43"/>
    </location>
</feature>
<dbReference type="PANTHER" id="PTHR30572">
    <property type="entry name" value="MEMBRANE COMPONENT OF TRANSPORTER-RELATED"/>
    <property type="match status" value="1"/>
</dbReference>
<feature type="transmembrane region" description="Helical" evidence="7">
    <location>
        <begin position="403"/>
        <end position="436"/>
    </location>
</feature>
<dbReference type="InterPro" id="IPR003838">
    <property type="entry name" value="ABC3_permease_C"/>
</dbReference>
<dbReference type="PRINTS" id="PR00173">
    <property type="entry name" value="EDTRNSPORT"/>
</dbReference>
<dbReference type="AlphaFoldDB" id="A0A345PLP8"/>
<dbReference type="RefSeq" id="WP_114918213.1">
    <property type="nucleotide sequence ID" value="NZ_CP024848.1"/>
</dbReference>
<dbReference type="GO" id="GO:0022857">
    <property type="term" value="F:transmembrane transporter activity"/>
    <property type="evidence" value="ECO:0007669"/>
    <property type="project" value="TreeGrafter"/>
</dbReference>
<evidence type="ECO:0000256" key="5">
    <source>
        <dbReference type="ARBA" id="ARBA00023136"/>
    </source>
</evidence>
<dbReference type="KEGG" id="ocn:CUC15_19215"/>
<feature type="domain" description="ABC3 transporter permease C-terminal" evidence="8">
    <location>
        <begin position="330"/>
        <end position="443"/>
    </location>
</feature>
<comment type="similarity">
    <text evidence="6">Belongs to the ABC-4 integral membrane protein family.</text>
</comment>
<dbReference type="GO" id="GO:0005886">
    <property type="term" value="C:plasma membrane"/>
    <property type="evidence" value="ECO:0007669"/>
    <property type="project" value="UniProtKB-SubCell"/>
</dbReference>
<evidence type="ECO:0000256" key="7">
    <source>
        <dbReference type="SAM" id="Phobius"/>
    </source>
</evidence>
<feature type="domain" description="MacB-like periplasmic core" evidence="9">
    <location>
        <begin position="22"/>
        <end position="176"/>
    </location>
</feature>
<feature type="transmembrane region" description="Helical" evidence="7">
    <location>
        <begin position="371"/>
        <end position="397"/>
    </location>
</feature>
<dbReference type="Proteomes" id="UP000253908">
    <property type="component" value="Chromosome"/>
</dbReference>
<evidence type="ECO:0000256" key="2">
    <source>
        <dbReference type="ARBA" id="ARBA00022475"/>
    </source>
</evidence>
<evidence type="ECO:0000259" key="9">
    <source>
        <dbReference type="Pfam" id="PF12704"/>
    </source>
</evidence>
<evidence type="ECO:0000256" key="1">
    <source>
        <dbReference type="ARBA" id="ARBA00004651"/>
    </source>
</evidence>
<keyword evidence="3 7" id="KW-0812">Transmembrane</keyword>
<feature type="transmembrane region" description="Helical" evidence="7">
    <location>
        <begin position="322"/>
        <end position="350"/>
    </location>
</feature>
<evidence type="ECO:0000313" key="11">
    <source>
        <dbReference type="Proteomes" id="UP000253908"/>
    </source>
</evidence>
<protein>
    <submittedName>
        <fullName evidence="10">Macrolide ABC transporter permease</fullName>
    </submittedName>
</protein>
<keyword evidence="11" id="KW-1185">Reference proteome</keyword>
<gene>
    <name evidence="10" type="ORF">CUC15_19215</name>
</gene>
<comment type="subcellular location">
    <subcellularLocation>
        <location evidence="1">Cell membrane</location>
        <topology evidence="1">Multi-pass membrane protein</topology>
    </subcellularLocation>
</comment>
<dbReference type="OrthoDB" id="9770099at2"/>
<evidence type="ECO:0000256" key="4">
    <source>
        <dbReference type="ARBA" id="ARBA00022989"/>
    </source>
</evidence>
<name>A0A345PLP8_9BACI</name>
<dbReference type="PANTHER" id="PTHR30572:SF4">
    <property type="entry name" value="ABC TRANSPORTER PERMEASE YTRF"/>
    <property type="match status" value="1"/>
</dbReference>
<keyword evidence="5 7" id="KW-0472">Membrane</keyword>
<evidence type="ECO:0000256" key="3">
    <source>
        <dbReference type="ARBA" id="ARBA00022692"/>
    </source>
</evidence>
<dbReference type="EMBL" id="CP024848">
    <property type="protein sequence ID" value="AXI10928.1"/>
    <property type="molecule type" value="Genomic_DNA"/>
</dbReference>
<evidence type="ECO:0000259" key="8">
    <source>
        <dbReference type="Pfam" id="PF02687"/>
    </source>
</evidence>
<dbReference type="Pfam" id="PF02687">
    <property type="entry name" value="FtsX"/>
    <property type="match status" value="1"/>
</dbReference>
<evidence type="ECO:0000256" key="6">
    <source>
        <dbReference type="ARBA" id="ARBA00038076"/>
    </source>
</evidence>
<sequence>MKLVKAFKMATLGIWSNKFRVILSIFGVIIGVFAVIVLSSIALGVKDTVMKQMGGLGAEQIMVMPGRVLKDNGGAHNFLNGVSSVPSTLTNKDAEEIDKLESVESVTPLLETVGRVQYENQNKDATTVEGMLVGTSDSYQEVVHTSLEDGRFFTNDEGVNKDRVVVLGSGIHSSLLNQKQNQMEAETKKRAEPEEKKWWQKLLDKVTGTTVNAEEAPALKESLVGKEVIIQEEAFTVVGVLQSEATLGMTSDNSILMPVQTALDVTSTENLTSIYVKAGSIANLDQVEKEVHGAVRQNHEEADFSTVKQTEMLEAIETVTKILQVMLIGITATALFISGAGIMNVMVMSVRERTREIGIRKALGASTTEILLQFFFETILLCLAGGIIGLLLGYGFVEWWNGIITIFPLVLPIWVVQLALGSSILIGCICGVYPAIKAARLQPSRALRFE</sequence>
<dbReference type="Pfam" id="PF12704">
    <property type="entry name" value="MacB_PCD"/>
    <property type="match status" value="2"/>
</dbReference>
<accession>A0A345PLP8</accession>
<dbReference type="InterPro" id="IPR050250">
    <property type="entry name" value="Macrolide_Exporter_MacB"/>
</dbReference>
<dbReference type="InterPro" id="IPR025857">
    <property type="entry name" value="MacB_PCD"/>
</dbReference>
<feature type="domain" description="MacB-like periplasmic core" evidence="9">
    <location>
        <begin position="223"/>
        <end position="291"/>
    </location>
</feature>
<proteinExistence type="inferred from homology"/>
<reference evidence="11" key="1">
    <citation type="submission" date="2017-11" db="EMBL/GenBank/DDBJ databases">
        <authorList>
            <person name="Zhu W."/>
        </authorList>
    </citation>
    <scope>NUCLEOTIDE SEQUENCE [LARGE SCALE GENOMIC DNA]</scope>
    <source>
        <strain evidence="11">160</strain>
    </source>
</reference>
<keyword evidence="2" id="KW-1003">Cell membrane</keyword>
<organism evidence="10 11">
    <name type="scientific">Oceanobacillus zhaokaii</name>
    <dbReference type="NCBI Taxonomy" id="2052660"/>
    <lineage>
        <taxon>Bacteria</taxon>
        <taxon>Bacillati</taxon>
        <taxon>Bacillota</taxon>
        <taxon>Bacilli</taxon>
        <taxon>Bacillales</taxon>
        <taxon>Bacillaceae</taxon>
        <taxon>Oceanobacillus</taxon>
    </lineage>
</organism>
<evidence type="ECO:0000313" key="10">
    <source>
        <dbReference type="EMBL" id="AXI10928.1"/>
    </source>
</evidence>
<keyword evidence="4 7" id="KW-1133">Transmembrane helix</keyword>